<dbReference type="AlphaFoldDB" id="W5UT38"/>
<dbReference type="InterPro" id="IPR022382">
    <property type="entry name" value="Mycoplasma_peptidase_DUF31"/>
</dbReference>
<sequence length="809" mass="91854">MKFKKINSKLSFKMKVFLALSPIITLPILISCGVNPQELDKQGLNIKSPKPGDNSNPDNSNSSSVDISTLKEQIQDSNSLDEVSKSLFKKLNSLPLNDETKAKREKELQRTIDLIRKQIQTYGIEDEQTKMVINSLDEIFKPQEKEHKPIEFTPEPPVSDERIKKFEKELADAKPKGQTVPEFDASGKRLVDDQYKYDFPKNELNYVLTYFNLGGSQSATYEWKPSKVFGPWDGPNAPKYSQDLERLAREVDQPLPQNAYYRTFVTPDPNNRNLIHIPTTKRSFPIPPISFYKSGPKKGQIDKDKSGPLHFGLPRDIVNNDYMELIDNAVSVSIGDGVIGTKLVKNADGTEHYAEDYRKPGEERGNTEAKRGTMNIIDYKLPNDGSYPLTWYFITNTHVLAQLRLENDKGDGVFGRDTSNYNTYNKAYNTTDINISKLVKEQVKLNQEIPLVGTGEWEKYYKQIKIDPKNVKLVMIGSQIMKQKLSELTHQDFWKGVNFLMDVGIIEITFKDEAEAKLVTENWYNKHKTPNSNFILTSNVNLLDKTQYSELKENPFYAFGFPTSAFEKMIPQLNYKIPVNNGRSFDKPPIENLLDGSISPLINKPSKLFPRARASKKYLEELEPLKKGGGDLNWSRSFRSFMSTPGIMDIFIAAPYLDGGGQILEKYDNATRTFKTDDLYVFSGLGTTLDNMSGHGGMSGSAVYLKDKDNNQKMYGLIYMSGPNASVAGVLNLRSYGKDYKGYYGRYNLPKYDLIYGDGTKDGAGEQKKSYFDAMQHMYTKKNNDVKTFLFPNGFAESNRKDVFKNNGQ</sequence>
<keyword evidence="4" id="KW-1185">Reference proteome</keyword>
<evidence type="ECO:0000313" key="4">
    <source>
        <dbReference type="Proteomes" id="UP000019229"/>
    </source>
</evidence>
<dbReference type="STRING" id="743966.MYB_01855"/>
<dbReference type="PATRIC" id="fig|743966.3.peg.375"/>
<feature type="region of interest" description="Disordered" evidence="1">
    <location>
        <begin position="41"/>
        <end position="66"/>
    </location>
</feature>
<evidence type="ECO:0000313" key="3">
    <source>
        <dbReference type="EMBL" id="AHH45379.1"/>
    </source>
</evidence>
<dbReference type="InterPro" id="IPR022381">
    <property type="entry name" value="Uncharacterised_MG067"/>
</dbReference>
<dbReference type="NCBIfam" id="NF045842">
    <property type="entry name" value="MIP_near_MIB"/>
    <property type="match status" value="1"/>
</dbReference>
<dbReference type="PRINTS" id="PR00840">
    <property type="entry name" value="Y06768FAMILY"/>
</dbReference>
<proteinExistence type="predicted"/>
<protein>
    <recommendedName>
        <fullName evidence="2">DUF31 domain-containing protein</fullName>
    </recommendedName>
</protein>
<name>W5UT38_9BACT</name>
<dbReference type="eggNOG" id="ENOG5033SXH">
    <property type="taxonomic scope" value="Bacteria"/>
</dbReference>
<dbReference type="EMBL" id="CP007154">
    <property type="protein sequence ID" value="AHH45379.1"/>
    <property type="molecule type" value="Genomic_DNA"/>
</dbReference>
<feature type="compositionally biased region" description="Low complexity" evidence="1">
    <location>
        <begin position="48"/>
        <end position="66"/>
    </location>
</feature>
<dbReference type="RefSeq" id="WP_022935452.1">
    <property type="nucleotide sequence ID" value="NZ_CP007154.1"/>
</dbReference>
<feature type="domain" description="DUF31" evidence="2">
    <location>
        <begin position="363"/>
        <end position="708"/>
    </location>
</feature>
<dbReference type="OrthoDB" id="393864at2"/>
<dbReference type="Pfam" id="PF01732">
    <property type="entry name" value="Mycop_pep_DUF31"/>
    <property type="match status" value="1"/>
</dbReference>
<evidence type="ECO:0000259" key="2">
    <source>
        <dbReference type="Pfam" id="PF01732"/>
    </source>
</evidence>
<organism evidence="3 4">
    <name type="scientific">Mesomycoplasma bovoculi M165/69</name>
    <dbReference type="NCBI Taxonomy" id="743966"/>
    <lineage>
        <taxon>Bacteria</taxon>
        <taxon>Bacillati</taxon>
        <taxon>Mycoplasmatota</taxon>
        <taxon>Mycoplasmoidales</taxon>
        <taxon>Metamycoplasmataceae</taxon>
        <taxon>Mesomycoplasma</taxon>
    </lineage>
</organism>
<dbReference type="Proteomes" id="UP000019229">
    <property type="component" value="Chromosome"/>
</dbReference>
<dbReference type="KEGG" id="mbc:MYB_01855"/>
<gene>
    <name evidence="3" type="ORF">MYB_01855</name>
</gene>
<dbReference type="HOGENOM" id="CLU_017888_0_0_14"/>
<reference evidence="3 4" key="1">
    <citation type="journal article" date="2014" name="Genome Announc.">
        <title>Complete Genome Sequence of Mycoplasma bovoculi Strain M165/69T (ATCC 29104).</title>
        <authorList>
            <person name="Calcutt M.J."/>
            <person name="Foecking M.F."/>
        </authorList>
    </citation>
    <scope>NUCLEOTIDE SEQUENCE [LARGE SCALE GENOMIC DNA]</scope>
    <source>
        <strain evidence="3">M165/69</strain>
    </source>
</reference>
<dbReference type="PROSITE" id="PS51257">
    <property type="entry name" value="PROKAR_LIPOPROTEIN"/>
    <property type="match status" value="1"/>
</dbReference>
<accession>W5UT38</accession>
<evidence type="ECO:0000256" key="1">
    <source>
        <dbReference type="SAM" id="MobiDB-lite"/>
    </source>
</evidence>
<dbReference type="NCBIfam" id="NF045841">
    <property type="entry name" value="Ig_SerProt_MIP"/>
    <property type="match status" value="1"/>
</dbReference>